<dbReference type="PANTHER" id="PTHR33204">
    <property type="entry name" value="TRANSCRIPTIONAL REGULATOR, MARR FAMILY"/>
    <property type="match status" value="1"/>
</dbReference>
<name>A0ABN0B5M5_9STRE</name>
<dbReference type="InterPro" id="IPR011991">
    <property type="entry name" value="ArsR-like_HTH"/>
</dbReference>
<gene>
    <name evidence="5" type="ORF">SIN_0803</name>
</gene>
<accession>A0ABN0B5M5</accession>
<dbReference type="CDD" id="cd00090">
    <property type="entry name" value="HTH_ARSR"/>
    <property type="match status" value="1"/>
</dbReference>
<keyword evidence="3" id="KW-0804">Transcription</keyword>
<sequence length="378" mass="43991">MPNKVSEYGICPFATTQRVLTGKWALVIIYQLSTGTKRFKELQRLLPGITQTILTRHLRQLEKDKIIQRKVYAEVPPRVEYSLTEMGQEFRVVFRCCRKMGSGLYQVARNVEVLTMYQDLLRKIAEEKPSYNQEELQWLLEHLGDPSSEIRDELVFTSLARGIQEELFTKEQFQLIADVIVSDGGLDKEIDKAGASTLERSFRALIYANLLSADGNQHSLFYRELKTDIRNTMLDQGLHYLEKEEDTTGFSGQYGWVHAFAHGADLLTEVVCHPDFSASRIYEVFEILGQLFKRISIRFIDDEEWRLARVLYEPILQGKVDQATLTSWIKSLDFPIEETEDFYKFSNFRSCLLEVYVQLDQRNSLQDDLKETIQSFQY</sequence>
<dbReference type="SUPFAM" id="SSF46785">
    <property type="entry name" value="Winged helix' DNA-binding domain"/>
    <property type="match status" value="1"/>
</dbReference>
<evidence type="ECO:0000256" key="3">
    <source>
        <dbReference type="ARBA" id="ARBA00023163"/>
    </source>
</evidence>
<dbReference type="Pfam" id="PF01638">
    <property type="entry name" value="HxlR"/>
    <property type="match status" value="1"/>
</dbReference>
<dbReference type="InterPro" id="IPR002577">
    <property type="entry name" value="HTH_HxlR"/>
</dbReference>
<evidence type="ECO:0000256" key="1">
    <source>
        <dbReference type="ARBA" id="ARBA00023015"/>
    </source>
</evidence>
<dbReference type="Gene3D" id="1.10.10.10">
    <property type="entry name" value="Winged helix-like DNA-binding domain superfamily/Winged helix DNA-binding domain"/>
    <property type="match status" value="1"/>
</dbReference>
<dbReference type="InterPro" id="IPR036390">
    <property type="entry name" value="WH_DNA-bd_sf"/>
</dbReference>
<protein>
    <submittedName>
        <fullName evidence="5">Transcriptional regulator family</fullName>
    </submittedName>
</protein>
<evidence type="ECO:0000313" key="5">
    <source>
        <dbReference type="EMBL" id="EFO54481.1"/>
    </source>
</evidence>
<dbReference type="InterPro" id="IPR021247">
    <property type="entry name" value="DUF2785"/>
</dbReference>
<keyword evidence="1" id="KW-0805">Transcription regulation</keyword>
<dbReference type="Pfam" id="PF10978">
    <property type="entry name" value="DUF2785"/>
    <property type="match status" value="1"/>
</dbReference>
<keyword evidence="2" id="KW-0238">DNA-binding</keyword>
<evidence type="ECO:0000256" key="2">
    <source>
        <dbReference type="ARBA" id="ARBA00023125"/>
    </source>
</evidence>
<dbReference type="PANTHER" id="PTHR33204:SF29">
    <property type="entry name" value="TRANSCRIPTIONAL REGULATOR"/>
    <property type="match status" value="1"/>
</dbReference>
<dbReference type="PROSITE" id="PS51118">
    <property type="entry name" value="HTH_HXLR"/>
    <property type="match status" value="1"/>
</dbReference>
<organism evidence="5">
    <name type="scientific">Streptococcus infantis SK1302</name>
    <dbReference type="NCBI Taxonomy" id="871237"/>
    <lineage>
        <taxon>Bacteria</taxon>
        <taxon>Bacillati</taxon>
        <taxon>Bacillota</taxon>
        <taxon>Bacilli</taxon>
        <taxon>Lactobacillales</taxon>
        <taxon>Streptococcaceae</taxon>
        <taxon>Streptococcus</taxon>
    </lineage>
</organism>
<dbReference type="EMBL" id="AEDY01000039">
    <property type="protein sequence ID" value="EFO54481.1"/>
    <property type="molecule type" value="Genomic_DNA"/>
</dbReference>
<comment type="caution">
    <text evidence="5">The sequence shown here is derived from an EMBL/GenBank/DDBJ whole genome shotgun (WGS) entry which is preliminary data.</text>
</comment>
<dbReference type="InterPro" id="IPR036388">
    <property type="entry name" value="WH-like_DNA-bd_sf"/>
</dbReference>
<evidence type="ECO:0000259" key="4">
    <source>
        <dbReference type="PROSITE" id="PS51118"/>
    </source>
</evidence>
<proteinExistence type="predicted"/>
<reference evidence="5" key="1">
    <citation type="submission" date="2010-09" db="EMBL/GenBank/DDBJ databases">
        <authorList>
            <person name="Daugherty S.C."/>
            <person name="Kilian M."/>
            <person name="Tettelin H."/>
        </authorList>
    </citation>
    <scope>NUCLEOTIDE SEQUENCE [LARGE SCALE GENOMIC DNA]</scope>
    <source>
        <strain evidence="5">SK1302</strain>
    </source>
</reference>
<feature type="domain" description="HTH hxlR-type" evidence="4">
    <location>
        <begin position="11"/>
        <end position="109"/>
    </location>
</feature>